<dbReference type="PANTHER" id="PTHR43031">
    <property type="entry name" value="FAD-DEPENDENT OXIDOREDUCTASE"/>
    <property type="match status" value="1"/>
</dbReference>
<dbReference type="PROSITE" id="PS50206">
    <property type="entry name" value="RHODANESE_3"/>
    <property type="match status" value="1"/>
</dbReference>
<proteinExistence type="predicted"/>
<dbReference type="SMART" id="SM00450">
    <property type="entry name" value="RHOD"/>
    <property type="match status" value="1"/>
</dbReference>
<accession>A0A7V9WRN8</accession>
<dbReference type="Gene3D" id="3.40.250.10">
    <property type="entry name" value="Rhodanese-like domain"/>
    <property type="match status" value="1"/>
</dbReference>
<dbReference type="EMBL" id="JACEGE010000013">
    <property type="protein sequence ID" value="MBA2795851.1"/>
    <property type="molecule type" value="Genomic_DNA"/>
</dbReference>
<sequence>MMKTESIKALADQLAAGSIELIDVREKEEFALGHVPSAVNFPLSQLGDYYQSLSKDKTLHIICQSGHRSQRACEFLAIKGYHVVNVEGGTVSWLWPLEN</sequence>
<evidence type="ECO:0000313" key="2">
    <source>
        <dbReference type="EMBL" id="MBA2795851.1"/>
    </source>
</evidence>
<dbReference type="Pfam" id="PF00581">
    <property type="entry name" value="Rhodanese"/>
    <property type="match status" value="1"/>
</dbReference>
<dbReference type="PANTHER" id="PTHR43031:SF1">
    <property type="entry name" value="PYRIDINE NUCLEOTIDE-DISULPHIDE OXIDOREDUCTASE"/>
    <property type="match status" value="1"/>
</dbReference>
<dbReference type="SUPFAM" id="SSF52821">
    <property type="entry name" value="Rhodanese/Cell cycle control phosphatase"/>
    <property type="match status" value="1"/>
</dbReference>
<comment type="caution">
    <text evidence="2">The sequence shown here is derived from an EMBL/GenBank/DDBJ whole genome shotgun (WGS) entry which is preliminary data.</text>
</comment>
<evidence type="ECO:0000259" key="1">
    <source>
        <dbReference type="PROSITE" id="PS50206"/>
    </source>
</evidence>
<reference evidence="2 3" key="1">
    <citation type="submission" date="2020-07" db="EMBL/GenBank/DDBJ databases">
        <title>Molecular and genomic characterization of Streptococcus porcinus isolated from diseased swine in Brazil.</title>
        <authorList>
            <person name="Moreno L.Z."/>
            <person name="Matajira C.E.C."/>
            <person name="Poor A.P."/>
            <person name="Dutra M.C."/>
            <person name="Moreno A.M."/>
        </authorList>
    </citation>
    <scope>NUCLEOTIDE SEQUENCE [LARGE SCALE GENOMIC DNA]</scope>
    <source>
        <strain evidence="2 3">SP0816-2</strain>
    </source>
</reference>
<evidence type="ECO:0000313" key="3">
    <source>
        <dbReference type="Proteomes" id="UP000524462"/>
    </source>
</evidence>
<dbReference type="AlphaFoldDB" id="A0A7V9WRN8"/>
<dbReference type="InterPro" id="IPR050229">
    <property type="entry name" value="GlpE_sulfurtransferase"/>
</dbReference>
<dbReference type="InterPro" id="IPR036873">
    <property type="entry name" value="Rhodanese-like_dom_sf"/>
</dbReference>
<dbReference type="RefSeq" id="WP_181460022.1">
    <property type="nucleotide sequence ID" value="NZ_JACEGE010000013.1"/>
</dbReference>
<dbReference type="InterPro" id="IPR001763">
    <property type="entry name" value="Rhodanese-like_dom"/>
</dbReference>
<protein>
    <submittedName>
        <fullName evidence="2">Rhodanese-like domain-containing protein</fullName>
    </submittedName>
</protein>
<feature type="domain" description="Rhodanese" evidence="1">
    <location>
        <begin position="15"/>
        <end position="95"/>
    </location>
</feature>
<organism evidence="2 3">
    <name type="scientific">Streptococcus porcinus</name>
    <dbReference type="NCBI Taxonomy" id="1340"/>
    <lineage>
        <taxon>Bacteria</taxon>
        <taxon>Bacillati</taxon>
        <taxon>Bacillota</taxon>
        <taxon>Bacilli</taxon>
        <taxon>Lactobacillales</taxon>
        <taxon>Streptococcaceae</taxon>
        <taxon>Streptococcus</taxon>
    </lineage>
</organism>
<dbReference type="CDD" id="cd00158">
    <property type="entry name" value="RHOD"/>
    <property type="match status" value="1"/>
</dbReference>
<gene>
    <name evidence="2" type="ORF">H1B29_05065</name>
</gene>
<name>A0A7V9WRN8_STRPO</name>
<dbReference type="Proteomes" id="UP000524462">
    <property type="component" value="Unassembled WGS sequence"/>
</dbReference>